<accession>A0AC35EX40</accession>
<evidence type="ECO:0000313" key="2">
    <source>
        <dbReference type="WBParaSite" id="PS1159_v2.g11592.t1"/>
    </source>
</evidence>
<evidence type="ECO:0000313" key="1">
    <source>
        <dbReference type="Proteomes" id="UP000887580"/>
    </source>
</evidence>
<proteinExistence type="predicted"/>
<dbReference type="Proteomes" id="UP000887580">
    <property type="component" value="Unplaced"/>
</dbReference>
<protein>
    <submittedName>
        <fullName evidence="2">CRAL-TRIO domain-containing protein</fullName>
    </submittedName>
</protein>
<reference evidence="2" key="1">
    <citation type="submission" date="2022-11" db="UniProtKB">
        <authorList>
            <consortium name="WormBaseParasite"/>
        </authorList>
    </citation>
    <scope>IDENTIFICATION</scope>
</reference>
<name>A0AC35EX40_9BILA</name>
<dbReference type="WBParaSite" id="PS1159_v2.g11592.t1">
    <property type="protein sequence ID" value="PS1159_v2.g11592.t1"/>
    <property type="gene ID" value="PS1159_v2.g11592"/>
</dbReference>
<sequence length="404" mass="47244">MWSGWILTSQESAWLHEIHSKASEKIEENLKFSTYCSNPFNLLRWIYAYEGDINLATKKFLRNLRIREILDLDNIECFDETDGIDEAADDYAPLNIFGRISQEDNRILLLEQSGKYDLQTMMKTIRSTAFMLNRFRSMEKVMKKINEQEYKDRKMSSAIMVIDLEGLNFQSNLISFISGPYRILWGTLIEQYPYLISQIFIVNTPTFMSVLWNACSAFIPTEYRKKIQLLGGGEWRNQLSKLIPPKSLPFSYGGSRQDLLIKSPKPCIIQIPKAELSLDEMLLDEVIIPAGGFVVHTFKLEADEKIEFFMKHDQEFTMNIFYHKEKKRITKLETDLEEMEESYAGCERPGFPTLDYWKWTVPKSGFYHAIYGNEKAWIMSVSFKYQIFKTHTNGMKIKVNPVEN</sequence>
<organism evidence="1 2">
    <name type="scientific">Panagrolaimus sp. PS1159</name>
    <dbReference type="NCBI Taxonomy" id="55785"/>
    <lineage>
        <taxon>Eukaryota</taxon>
        <taxon>Metazoa</taxon>
        <taxon>Ecdysozoa</taxon>
        <taxon>Nematoda</taxon>
        <taxon>Chromadorea</taxon>
        <taxon>Rhabditida</taxon>
        <taxon>Tylenchina</taxon>
        <taxon>Panagrolaimomorpha</taxon>
        <taxon>Panagrolaimoidea</taxon>
        <taxon>Panagrolaimidae</taxon>
        <taxon>Panagrolaimus</taxon>
    </lineage>
</organism>